<dbReference type="PROSITE" id="PS50215">
    <property type="entry name" value="ADAM_MEPRO"/>
    <property type="match status" value="1"/>
</dbReference>
<dbReference type="SMART" id="SM00050">
    <property type="entry name" value="DISIN"/>
    <property type="match status" value="1"/>
</dbReference>
<organism evidence="9 10">
    <name type="scientific">Kwoniella heveanensis BCC8398</name>
    <dbReference type="NCBI Taxonomy" id="1296120"/>
    <lineage>
        <taxon>Eukaryota</taxon>
        <taxon>Fungi</taxon>
        <taxon>Dikarya</taxon>
        <taxon>Basidiomycota</taxon>
        <taxon>Agaricomycotina</taxon>
        <taxon>Tremellomycetes</taxon>
        <taxon>Tremellales</taxon>
        <taxon>Cryptococcaceae</taxon>
        <taxon>Kwoniella</taxon>
    </lineage>
</organism>
<evidence type="ECO:0000256" key="1">
    <source>
        <dbReference type="ARBA" id="ARBA00023157"/>
    </source>
</evidence>
<feature type="active site" evidence="4">
    <location>
        <position position="479"/>
    </location>
</feature>
<dbReference type="OrthoDB" id="5951731at2759"/>
<feature type="transmembrane region" description="Helical" evidence="6">
    <location>
        <begin position="752"/>
        <end position="772"/>
    </location>
</feature>
<feature type="binding site" evidence="4">
    <location>
        <position position="482"/>
    </location>
    <ligand>
        <name>Zn(2+)</name>
        <dbReference type="ChEBI" id="CHEBI:29105"/>
        <note>catalytic</note>
    </ligand>
</feature>
<dbReference type="GO" id="GO:0005886">
    <property type="term" value="C:plasma membrane"/>
    <property type="evidence" value="ECO:0007669"/>
    <property type="project" value="TreeGrafter"/>
</dbReference>
<keyword evidence="9" id="KW-0378">Hydrolase</keyword>
<keyword evidence="9" id="KW-0482">Metalloprotease</keyword>
<dbReference type="GO" id="GO:0006509">
    <property type="term" value="P:membrane protein ectodomain proteolysis"/>
    <property type="evidence" value="ECO:0007669"/>
    <property type="project" value="TreeGrafter"/>
</dbReference>
<dbReference type="InterPro" id="IPR001762">
    <property type="entry name" value="Disintegrin_dom"/>
</dbReference>
<dbReference type="EMBL" id="KI669511">
    <property type="protein sequence ID" value="OCF31943.1"/>
    <property type="molecule type" value="Genomic_DNA"/>
</dbReference>
<feature type="domain" description="Peptidase M12B" evidence="8">
    <location>
        <begin position="328"/>
        <end position="535"/>
    </location>
</feature>
<keyword evidence="6" id="KW-0812">Transmembrane</keyword>
<dbReference type="Proteomes" id="UP000092666">
    <property type="component" value="Unassembled WGS sequence"/>
</dbReference>
<keyword evidence="9" id="KW-0645">Protease</keyword>
<dbReference type="GO" id="GO:0004222">
    <property type="term" value="F:metalloendopeptidase activity"/>
    <property type="evidence" value="ECO:0007669"/>
    <property type="project" value="InterPro"/>
</dbReference>
<name>A0A1B9GLS7_9TREE</name>
<feature type="binding site" evidence="4">
    <location>
        <position position="478"/>
    </location>
    <ligand>
        <name>Zn(2+)</name>
        <dbReference type="ChEBI" id="CHEBI:29105"/>
        <note>catalytic</note>
    </ligand>
</feature>
<evidence type="ECO:0000259" key="7">
    <source>
        <dbReference type="PROSITE" id="PS50214"/>
    </source>
</evidence>
<evidence type="ECO:0000256" key="4">
    <source>
        <dbReference type="PROSITE-ProRule" id="PRU00276"/>
    </source>
</evidence>
<sequence>MLSYGYDPREWKPPPVAMARRIPSLIFLMVLGVLLISSSTVEARSPHPPPLRRLAHPTVSSLEILPRKNPHLNPRYISQLPPHPSSLRHSDSLVISLSLPDLLPFPASFLLKPSKNIFHPDARISYDSGVSGNRYESLKEEDWKLYTGDVIHPRWIERIKALEDSGRRNAREDAAAVLGRASIMVHETGEQGDGAVFEGTFTMYGATYNVMTREKYQRVKTAQDIEVESLGARMVVFRDSDMTHHPNRTSSHHSDNNDNNAMFGQSCSHDKLSYNSEAINPIFKLPEPSSLFPYIPSIFRRDDTGGMTVSSNFIDSINQTSGCPNTQQIVYMGVALDCNYVATYGSTDAARTQVLNDWNQISALYKSTFNISLGIIELQVRNATCPSTAVDGESWNVGCSQNLTLDERLSLFSQWRGDKGDDGAGLWHLMSACPTDSEVGVAWLGTLCQTTASQQSGQTVSGTGISTATKTEWSLVAHEIGHGFGAIHDCSSGCSLSGSCCPYTTSSCDAGGQFIMNPTTSSSEQSFSGCTLGNICTNIGNRAVNTQCIQSPGSRTVISLQQCGNGIVEDGEDCDPGGNSTSACCDASTCKFRDGALCDPSNSACCTESCQLASAGTVCRSAVDATCDYEETCTGNNATCPEDKTAPDGQSCGSDGLACASGTCTSLNQQCTLAGSSMGLTQACGQKDDKSCVVTCRDPNVTNQCVVLQTPLVDGSPCGYGGHCYNSTCKAGSWQATAAAWYRSNLQISIPVTIVVGLLVLALLWAIVKCLVAPCCGRNRKRPPPPTQSSSGNRLTRGRNSSAYVPAPAPPPGFGGEPNMSQLPPPPLSVQRNTMTDSMGSTEPLMRNDNGYPAQSGYGPEFGSGQGGGYGQSQPYGGYGGPYAQGGGGGGQNQGWVDASAYNGPHYGRQEAYGR</sequence>
<protein>
    <recommendedName>
        <fullName evidence="3">Disintegrin and metalloproteinase domain-containing protein B</fullName>
    </recommendedName>
</protein>
<comment type="function">
    <text evidence="2">Probable zinc protease.</text>
</comment>
<dbReference type="CDD" id="cd04271">
    <property type="entry name" value="ZnMc_ADAM_fungal"/>
    <property type="match status" value="1"/>
</dbReference>
<dbReference type="InterPro" id="IPR051489">
    <property type="entry name" value="ADAM_Metalloproteinase"/>
</dbReference>
<evidence type="ECO:0000313" key="9">
    <source>
        <dbReference type="EMBL" id="OCF31943.1"/>
    </source>
</evidence>
<dbReference type="Gene3D" id="3.40.390.10">
    <property type="entry name" value="Collagenase (Catalytic Domain)"/>
    <property type="match status" value="1"/>
</dbReference>
<feature type="domain" description="Disintegrin" evidence="7">
    <location>
        <begin position="560"/>
        <end position="648"/>
    </location>
</feature>
<dbReference type="STRING" id="1296120.A0A1B9GLS7"/>
<keyword evidence="10" id="KW-1185">Reference proteome</keyword>
<feature type="compositionally biased region" description="Gly residues" evidence="5">
    <location>
        <begin position="860"/>
        <end position="893"/>
    </location>
</feature>
<evidence type="ECO:0000256" key="5">
    <source>
        <dbReference type="SAM" id="MobiDB-lite"/>
    </source>
</evidence>
<comment type="caution">
    <text evidence="4">Lacks conserved residue(s) required for the propagation of feature annotation.</text>
</comment>
<reference evidence="9 10" key="1">
    <citation type="submission" date="2013-07" db="EMBL/GenBank/DDBJ databases">
        <title>The Genome Sequence of Cryptococcus heveanensis BCC8398.</title>
        <authorList>
            <consortium name="The Broad Institute Genome Sequencing Platform"/>
            <person name="Cuomo C."/>
            <person name="Litvintseva A."/>
            <person name="Chen Y."/>
            <person name="Heitman J."/>
            <person name="Sun S."/>
            <person name="Springer D."/>
            <person name="Dromer F."/>
            <person name="Young S.K."/>
            <person name="Zeng Q."/>
            <person name="Gargeya S."/>
            <person name="Fitzgerald M."/>
            <person name="Abouelleil A."/>
            <person name="Alvarado L."/>
            <person name="Berlin A.M."/>
            <person name="Chapman S.B."/>
            <person name="Dewar J."/>
            <person name="Goldberg J."/>
            <person name="Griggs A."/>
            <person name="Gujja S."/>
            <person name="Hansen M."/>
            <person name="Howarth C."/>
            <person name="Imamovic A."/>
            <person name="Larimer J."/>
            <person name="McCowan C."/>
            <person name="Murphy C."/>
            <person name="Pearson M."/>
            <person name="Priest M."/>
            <person name="Roberts A."/>
            <person name="Saif S."/>
            <person name="Shea T."/>
            <person name="Sykes S."/>
            <person name="Wortman J."/>
            <person name="Nusbaum C."/>
            <person name="Birren B."/>
        </authorList>
    </citation>
    <scope>NUCLEOTIDE SEQUENCE [LARGE SCALE GENOMIC DNA]</scope>
    <source>
        <strain evidence="9 10">BCC8398</strain>
    </source>
</reference>
<dbReference type="Pfam" id="PF00200">
    <property type="entry name" value="Disintegrin"/>
    <property type="match status" value="1"/>
</dbReference>
<keyword evidence="4" id="KW-0479">Metal-binding</keyword>
<accession>A0A1B9GLS7</accession>
<keyword evidence="1" id="KW-1015">Disulfide bond</keyword>
<dbReference type="PANTHER" id="PTHR45702:SF2">
    <property type="entry name" value="KUZBANIAN, ISOFORM A"/>
    <property type="match status" value="1"/>
</dbReference>
<dbReference type="Gene3D" id="4.10.70.10">
    <property type="entry name" value="Disintegrin domain"/>
    <property type="match status" value="1"/>
</dbReference>
<dbReference type="PANTHER" id="PTHR45702">
    <property type="entry name" value="ADAM10/ADAM17 METALLOPEPTIDASE FAMILY MEMBER"/>
    <property type="match status" value="1"/>
</dbReference>
<keyword evidence="6" id="KW-1133">Transmembrane helix</keyword>
<evidence type="ECO:0000256" key="3">
    <source>
        <dbReference type="ARBA" id="ARBA00074021"/>
    </source>
</evidence>
<dbReference type="FunFam" id="4.10.70.10:FF:000003">
    <property type="entry name" value="Disintegrin and metalloproteinase domain-containing protein 17"/>
    <property type="match status" value="1"/>
</dbReference>
<proteinExistence type="predicted"/>
<dbReference type="Pfam" id="PF13688">
    <property type="entry name" value="Reprolysin_5"/>
    <property type="match status" value="1"/>
</dbReference>
<feature type="compositionally biased region" description="Polar residues" evidence="5">
    <location>
        <begin position="830"/>
        <end position="841"/>
    </location>
</feature>
<gene>
    <name evidence="9" type="ORF">I316_06326</name>
</gene>
<dbReference type="SUPFAM" id="SSF55486">
    <property type="entry name" value="Metalloproteases ('zincins'), catalytic domain"/>
    <property type="match status" value="1"/>
</dbReference>
<dbReference type="AlphaFoldDB" id="A0A1B9GLS7"/>
<dbReference type="PROSITE" id="PS50214">
    <property type="entry name" value="DISINTEGRIN_2"/>
    <property type="match status" value="1"/>
</dbReference>
<dbReference type="InterPro" id="IPR036436">
    <property type="entry name" value="Disintegrin_dom_sf"/>
</dbReference>
<feature type="compositionally biased region" description="Polar residues" evidence="5">
    <location>
        <begin position="788"/>
        <end position="803"/>
    </location>
</feature>
<dbReference type="InterPro" id="IPR001590">
    <property type="entry name" value="Peptidase_M12B"/>
</dbReference>
<keyword evidence="4" id="KW-0862">Zinc</keyword>
<feature type="binding site" evidence="4">
    <location>
        <position position="488"/>
    </location>
    <ligand>
        <name>Zn(2+)</name>
        <dbReference type="ChEBI" id="CHEBI:29105"/>
        <note>catalytic</note>
    </ligand>
</feature>
<evidence type="ECO:0000313" key="10">
    <source>
        <dbReference type="Proteomes" id="UP000092666"/>
    </source>
</evidence>
<feature type="region of interest" description="Disordered" evidence="5">
    <location>
        <begin position="780"/>
        <end position="915"/>
    </location>
</feature>
<dbReference type="SUPFAM" id="SSF57552">
    <property type="entry name" value="Blood coagulation inhibitor (disintegrin)"/>
    <property type="match status" value="1"/>
</dbReference>
<evidence type="ECO:0000259" key="8">
    <source>
        <dbReference type="PROSITE" id="PS50215"/>
    </source>
</evidence>
<evidence type="ECO:0000256" key="6">
    <source>
        <dbReference type="SAM" id="Phobius"/>
    </source>
</evidence>
<reference evidence="10" key="2">
    <citation type="submission" date="2013-12" db="EMBL/GenBank/DDBJ databases">
        <title>Evolution of pathogenesis and genome organization in the Tremellales.</title>
        <authorList>
            <person name="Cuomo C."/>
            <person name="Litvintseva A."/>
            <person name="Heitman J."/>
            <person name="Chen Y."/>
            <person name="Sun S."/>
            <person name="Springer D."/>
            <person name="Dromer F."/>
            <person name="Young S."/>
            <person name="Zeng Q."/>
            <person name="Chapman S."/>
            <person name="Gujja S."/>
            <person name="Saif S."/>
            <person name="Birren B."/>
        </authorList>
    </citation>
    <scope>NUCLEOTIDE SEQUENCE [LARGE SCALE GENOMIC DNA]</scope>
    <source>
        <strain evidence="10">BCC8398</strain>
    </source>
</reference>
<dbReference type="InterPro" id="IPR024079">
    <property type="entry name" value="MetalloPept_cat_dom_sf"/>
</dbReference>
<evidence type="ECO:0000256" key="2">
    <source>
        <dbReference type="ARBA" id="ARBA00056552"/>
    </source>
</evidence>
<dbReference type="InterPro" id="IPR034028">
    <property type="entry name" value="ZnMc_ADAM_fungal"/>
</dbReference>
<dbReference type="GO" id="GO:0046872">
    <property type="term" value="F:metal ion binding"/>
    <property type="evidence" value="ECO:0007669"/>
    <property type="project" value="UniProtKB-KW"/>
</dbReference>
<keyword evidence="6" id="KW-0472">Membrane</keyword>